<sequence>MLNSKENLKLELVAEINRLEELRQQMKDDIRLETNRILFEELSQMVKIQKGKVAALSEAVNKGTP</sequence>
<dbReference type="EMBL" id="JBHSAP010000015">
    <property type="protein sequence ID" value="MFC4077580.1"/>
    <property type="molecule type" value="Genomic_DNA"/>
</dbReference>
<keyword evidence="3" id="KW-1185">Reference proteome</keyword>
<accession>A0ABV8JGY2</accession>
<reference evidence="3" key="1">
    <citation type="journal article" date="2019" name="Int. J. Syst. Evol. Microbiol.">
        <title>The Global Catalogue of Microorganisms (GCM) 10K type strain sequencing project: providing services to taxonomists for standard genome sequencing and annotation.</title>
        <authorList>
            <consortium name="The Broad Institute Genomics Platform"/>
            <consortium name="The Broad Institute Genome Sequencing Center for Infectious Disease"/>
            <person name="Wu L."/>
            <person name="Ma J."/>
        </authorList>
    </citation>
    <scope>NUCLEOTIDE SEQUENCE [LARGE SCALE GENOMIC DNA]</scope>
    <source>
        <strain evidence="3">IBRC-M 10813</strain>
    </source>
</reference>
<evidence type="ECO:0000256" key="1">
    <source>
        <dbReference type="SAM" id="Coils"/>
    </source>
</evidence>
<dbReference type="RefSeq" id="WP_380705390.1">
    <property type="nucleotide sequence ID" value="NZ_JBHSAP010000015.1"/>
</dbReference>
<comment type="caution">
    <text evidence="2">The sequence shown here is derived from an EMBL/GenBank/DDBJ whole genome shotgun (WGS) entry which is preliminary data.</text>
</comment>
<evidence type="ECO:0000313" key="3">
    <source>
        <dbReference type="Proteomes" id="UP001595843"/>
    </source>
</evidence>
<organism evidence="2 3">
    <name type="scientific">Salinithrix halophila</name>
    <dbReference type="NCBI Taxonomy" id="1485204"/>
    <lineage>
        <taxon>Bacteria</taxon>
        <taxon>Bacillati</taxon>
        <taxon>Bacillota</taxon>
        <taxon>Bacilli</taxon>
        <taxon>Bacillales</taxon>
        <taxon>Thermoactinomycetaceae</taxon>
        <taxon>Salinithrix</taxon>
    </lineage>
</organism>
<name>A0ABV8JGY2_9BACL</name>
<feature type="coiled-coil region" evidence="1">
    <location>
        <begin position="2"/>
        <end position="36"/>
    </location>
</feature>
<keyword evidence="1" id="KW-0175">Coiled coil</keyword>
<proteinExistence type="predicted"/>
<gene>
    <name evidence="2" type="ORF">ACFOUO_12310</name>
</gene>
<dbReference type="Proteomes" id="UP001595843">
    <property type="component" value="Unassembled WGS sequence"/>
</dbReference>
<evidence type="ECO:0000313" key="2">
    <source>
        <dbReference type="EMBL" id="MFC4077580.1"/>
    </source>
</evidence>
<protein>
    <submittedName>
        <fullName evidence="2">Uncharacterized protein</fullName>
    </submittedName>
</protein>